<feature type="transmembrane region" description="Helical" evidence="1">
    <location>
        <begin position="33"/>
        <end position="49"/>
    </location>
</feature>
<evidence type="ECO:0000313" key="3">
    <source>
        <dbReference type="Proteomes" id="UP000013378"/>
    </source>
</evidence>
<dbReference type="AlphaFoldDB" id="R1CVP2"/>
<accession>R1CVP2</accession>
<protein>
    <recommendedName>
        <fullName evidence="4">Holin</fullName>
    </recommendedName>
</protein>
<reference evidence="2 3" key="1">
    <citation type="journal article" date="2015" name="Geomicrobiol. J.">
        <title>Caldisalinibacter kiritimatiensis gen. nov., sp. nov., a moderately thermohalophilic thiosulfate-reducing bacterium from a hypersaline microbial mat.</title>
        <authorList>
            <person name="Ben Hania W."/>
            <person name="Joseph M."/>
            <person name="Fiebig A."/>
            <person name="Bunk B."/>
            <person name="Klenk H.-P."/>
            <person name="Fardeau M.-L."/>
            <person name="Spring S."/>
        </authorList>
    </citation>
    <scope>NUCLEOTIDE SEQUENCE [LARGE SCALE GENOMIC DNA]</scope>
    <source>
        <strain evidence="2 3">L21-TH-D2</strain>
    </source>
</reference>
<keyword evidence="1" id="KW-0812">Transmembrane</keyword>
<feature type="transmembrane region" description="Helical" evidence="1">
    <location>
        <begin position="55"/>
        <end position="77"/>
    </location>
</feature>
<dbReference type="STRING" id="1304284.L21TH_1235"/>
<comment type="caution">
    <text evidence="2">The sequence shown here is derived from an EMBL/GenBank/DDBJ whole genome shotgun (WGS) entry which is preliminary data.</text>
</comment>
<evidence type="ECO:0000256" key="1">
    <source>
        <dbReference type="SAM" id="Phobius"/>
    </source>
</evidence>
<keyword evidence="1" id="KW-1133">Transmembrane helix</keyword>
<proteinExistence type="predicted"/>
<keyword evidence="3" id="KW-1185">Reference proteome</keyword>
<evidence type="ECO:0000313" key="2">
    <source>
        <dbReference type="EMBL" id="EOD00709.1"/>
    </source>
</evidence>
<dbReference type="EMBL" id="ARZA01000128">
    <property type="protein sequence ID" value="EOD00709.1"/>
    <property type="molecule type" value="Genomic_DNA"/>
</dbReference>
<dbReference type="eggNOG" id="ENOG50333I5">
    <property type="taxonomic scope" value="Bacteria"/>
</dbReference>
<gene>
    <name evidence="2" type="ORF">L21TH_1235</name>
</gene>
<feature type="transmembrane region" description="Helical" evidence="1">
    <location>
        <begin position="6"/>
        <end position="26"/>
    </location>
</feature>
<dbReference type="Proteomes" id="UP000013378">
    <property type="component" value="Unassembled WGS sequence"/>
</dbReference>
<organism evidence="2 3">
    <name type="scientific">Caldisalinibacter kiritimatiensis</name>
    <dbReference type="NCBI Taxonomy" id="1304284"/>
    <lineage>
        <taxon>Bacteria</taxon>
        <taxon>Bacillati</taxon>
        <taxon>Bacillota</taxon>
        <taxon>Tissierellia</taxon>
        <taxon>Tissierellales</taxon>
        <taxon>Thermohalobacteraceae</taxon>
        <taxon>Caldisalinibacter</taxon>
    </lineage>
</organism>
<evidence type="ECO:0008006" key="4">
    <source>
        <dbReference type="Google" id="ProtNLM"/>
    </source>
</evidence>
<keyword evidence="1" id="KW-0472">Membrane</keyword>
<dbReference type="RefSeq" id="WP_006311963.1">
    <property type="nucleotide sequence ID" value="NZ_ARZA01000128.1"/>
</dbReference>
<sequence>MQFQVYDIYVVPLIIFLTKVIISIGIPKKFSPLISVVLGIVVGIFYFSPDDILKGILLGVFLAASSVGFYSGSKNVYQEMSNRMKHHKESTRDKEDK</sequence>
<name>R1CVP2_9FIRM</name>
<dbReference type="PATRIC" id="fig|1304284.3.peg.1208"/>